<reference evidence="1 2" key="1">
    <citation type="submission" date="2015-01" db="EMBL/GenBank/DDBJ databases">
        <title>Genome of Sphingomonas taxi strain 30a.</title>
        <authorList>
            <person name="Eevers N."/>
            <person name="Van Hamme J."/>
            <person name="Bottos E."/>
            <person name="Weyens N."/>
            <person name="Vangronsveld J."/>
        </authorList>
    </citation>
    <scope>NUCLEOTIDE SEQUENCE [LARGE SCALE GENOMIC DNA]</scope>
    <source>
        <strain evidence="1 2">30a</strain>
    </source>
</reference>
<name>A0A0D1KY74_9SPHN</name>
<accession>A0A0D1KY74</accession>
<dbReference type="AlphaFoldDB" id="A0A0D1KY74"/>
<comment type="caution">
    <text evidence="1">The sequence shown here is derived from an EMBL/GenBank/DDBJ whole genome shotgun (WGS) entry which is preliminary data.</text>
</comment>
<dbReference type="InterPro" id="IPR036457">
    <property type="entry name" value="PPM-type-like_dom_sf"/>
</dbReference>
<gene>
    <name evidence="1" type="ORF">SR41_04425</name>
</gene>
<dbReference type="Gene3D" id="3.60.40.10">
    <property type="entry name" value="PPM-type phosphatase domain"/>
    <property type="match status" value="1"/>
</dbReference>
<proteinExistence type="predicted"/>
<protein>
    <recommendedName>
        <fullName evidence="3">PPM-type phosphatase domain-containing protein</fullName>
    </recommendedName>
</protein>
<dbReference type="Proteomes" id="UP000033203">
    <property type="component" value="Unassembled WGS sequence"/>
</dbReference>
<evidence type="ECO:0000313" key="2">
    <source>
        <dbReference type="Proteomes" id="UP000033203"/>
    </source>
</evidence>
<evidence type="ECO:0000313" key="1">
    <source>
        <dbReference type="EMBL" id="KIU29264.1"/>
    </source>
</evidence>
<dbReference type="SUPFAM" id="SSF81606">
    <property type="entry name" value="PP2C-like"/>
    <property type="match status" value="1"/>
</dbReference>
<evidence type="ECO:0008006" key="3">
    <source>
        <dbReference type="Google" id="ProtNLM"/>
    </source>
</evidence>
<dbReference type="EMBL" id="JXTP01000018">
    <property type="protein sequence ID" value="KIU29264.1"/>
    <property type="molecule type" value="Genomic_DNA"/>
</dbReference>
<organism evidence="1 2">
    <name type="scientific">Sphingomonas melonis</name>
    <dbReference type="NCBI Taxonomy" id="152682"/>
    <lineage>
        <taxon>Bacteria</taxon>
        <taxon>Pseudomonadati</taxon>
        <taxon>Pseudomonadota</taxon>
        <taxon>Alphaproteobacteria</taxon>
        <taxon>Sphingomonadales</taxon>
        <taxon>Sphingomonadaceae</taxon>
        <taxon>Sphingomonas</taxon>
    </lineage>
</organism>
<dbReference type="PATRIC" id="fig|1549858.7.peg.53"/>
<sequence>MLRIDVALSDGQGPVNEDAIGHHGNAAWVIDGATGIGPSILNAPSDAAWLAQTANRLIAEALADDPDCPTIALLRTVMTRCAEMLARVQLRAEVDPCDLPSAAFAMIRIIDDAVEITSLADCRVAAVDEAGAARLYGASDLDIVEARTLAAVKAIYDGEPTIDPDALKLRLLPGLRANRCLKNCEGGYWVFGPEAAAADHVWQARLPVQPGQRFAIASDGFLRLVELFGIATPADLLAIATPEDAQAWLARLRDIEREPDSLHRHTRVKRHDDASLIVCSWDVPS</sequence>